<dbReference type="RefSeq" id="WP_248165644.1">
    <property type="nucleotide sequence ID" value="NZ_BAABBC010000031.1"/>
</dbReference>
<name>A0ABU3VWX7_9GAMM</name>
<comment type="caution">
    <text evidence="1">The sequence shown here is derived from an EMBL/GenBank/DDBJ whole genome shotgun (WGS) entry which is preliminary data.</text>
</comment>
<keyword evidence="1" id="KW-0489">Methyltransferase</keyword>
<organism evidence="1 2">
    <name type="scientific">Marinobacter xestospongiae</name>
    <dbReference type="NCBI Taxonomy" id="994319"/>
    <lineage>
        <taxon>Bacteria</taxon>
        <taxon>Pseudomonadati</taxon>
        <taxon>Pseudomonadota</taxon>
        <taxon>Gammaproteobacteria</taxon>
        <taxon>Pseudomonadales</taxon>
        <taxon>Marinobacteraceae</taxon>
        <taxon>Marinobacter</taxon>
    </lineage>
</organism>
<keyword evidence="1" id="KW-0808">Transferase</keyword>
<dbReference type="CDD" id="cd02440">
    <property type="entry name" value="AdoMet_MTases"/>
    <property type="match status" value="1"/>
</dbReference>
<accession>A0ABU3VWX7</accession>
<dbReference type="EMBL" id="JAWIIJ010000003">
    <property type="protein sequence ID" value="MDV2078261.1"/>
    <property type="molecule type" value="Genomic_DNA"/>
</dbReference>
<dbReference type="Proteomes" id="UP001269819">
    <property type="component" value="Unassembled WGS sequence"/>
</dbReference>
<dbReference type="SUPFAM" id="SSF53335">
    <property type="entry name" value="S-adenosyl-L-methionine-dependent methyltransferases"/>
    <property type="match status" value="1"/>
</dbReference>
<dbReference type="PANTHER" id="PTHR43861">
    <property type="entry name" value="TRANS-ACONITATE 2-METHYLTRANSFERASE-RELATED"/>
    <property type="match status" value="1"/>
</dbReference>
<sequence>MSENWDNYAADWDSNPAVIEYADNAYNSLRQEVNPDSYRILDFGCGTGLLSERLSSSAKSIVALDPSPNMASALKNKGLSNVSTIASELNQNLIHSNDLLKQDFDLIVASSSLAFVTDYPATLKLLKQLLKVDGHLLQWDWLKDESDEGAGFSKQQIESAMTAAGFKEYATSIPFCMQAENSKMDVIMCVAKNTH</sequence>
<proteinExistence type="predicted"/>
<dbReference type="Pfam" id="PF13489">
    <property type="entry name" value="Methyltransf_23"/>
    <property type="match status" value="1"/>
</dbReference>
<evidence type="ECO:0000313" key="1">
    <source>
        <dbReference type="EMBL" id="MDV2078261.1"/>
    </source>
</evidence>
<reference evidence="1 2" key="1">
    <citation type="submission" date="2023-10" db="EMBL/GenBank/DDBJ databases">
        <title>Characteristics and mechanism of a salt-tolerant marine origin heterotrophic nitrifying- aerobic denitrifying bacteria Marinobacter xestospongiae HN1.</title>
        <authorList>
            <person name="Qi R."/>
        </authorList>
    </citation>
    <scope>NUCLEOTIDE SEQUENCE [LARGE SCALE GENOMIC DNA]</scope>
    <source>
        <strain evidence="1 2">HN1</strain>
    </source>
</reference>
<dbReference type="GO" id="GO:0032259">
    <property type="term" value="P:methylation"/>
    <property type="evidence" value="ECO:0007669"/>
    <property type="project" value="UniProtKB-KW"/>
</dbReference>
<dbReference type="InterPro" id="IPR029063">
    <property type="entry name" value="SAM-dependent_MTases_sf"/>
</dbReference>
<evidence type="ECO:0000313" key="2">
    <source>
        <dbReference type="Proteomes" id="UP001269819"/>
    </source>
</evidence>
<dbReference type="GO" id="GO:0008168">
    <property type="term" value="F:methyltransferase activity"/>
    <property type="evidence" value="ECO:0007669"/>
    <property type="project" value="UniProtKB-KW"/>
</dbReference>
<keyword evidence="2" id="KW-1185">Reference proteome</keyword>
<gene>
    <name evidence="1" type="ORF">RYS15_06170</name>
</gene>
<protein>
    <submittedName>
        <fullName evidence="1">Methyltransferase domain-containing protein</fullName>
    </submittedName>
</protein>
<dbReference type="Gene3D" id="3.40.50.150">
    <property type="entry name" value="Vaccinia Virus protein VP39"/>
    <property type="match status" value="1"/>
</dbReference>